<evidence type="ECO:0000313" key="4">
    <source>
        <dbReference type="Proteomes" id="UP001287356"/>
    </source>
</evidence>
<evidence type="ECO:0000313" key="3">
    <source>
        <dbReference type="EMBL" id="KAK3373907.1"/>
    </source>
</evidence>
<feature type="coiled-coil region" evidence="1">
    <location>
        <begin position="318"/>
        <end position="352"/>
    </location>
</feature>
<feature type="compositionally biased region" description="Pro residues" evidence="2">
    <location>
        <begin position="1"/>
        <end position="20"/>
    </location>
</feature>
<dbReference type="AlphaFoldDB" id="A0AAE0KD20"/>
<proteinExistence type="predicted"/>
<reference evidence="3" key="1">
    <citation type="journal article" date="2023" name="Mol. Phylogenet. Evol.">
        <title>Genome-scale phylogeny and comparative genomics of the fungal order Sordariales.</title>
        <authorList>
            <person name="Hensen N."/>
            <person name="Bonometti L."/>
            <person name="Westerberg I."/>
            <person name="Brannstrom I.O."/>
            <person name="Guillou S."/>
            <person name="Cros-Aarteil S."/>
            <person name="Calhoun S."/>
            <person name="Haridas S."/>
            <person name="Kuo A."/>
            <person name="Mondo S."/>
            <person name="Pangilinan J."/>
            <person name="Riley R."/>
            <person name="LaButti K."/>
            <person name="Andreopoulos B."/>
            <person name="Lipzen A."/>
            <person name="Chen C."/>
            <person name="Yan M."/>
            <person name="Daum C."/>
            <person name="Ng V."/>
            <person name="Clum A."/>
            <person name="Steindorff A."/>
            <person name="Ohm R.A."/>
            <person name="Martin F."/>
            <person name="Silar P."/>
            <person name="Natvig D.O."/>
            <person name="Lalanne C."/>
            <person name="Gautier V."/>
            <person name="Ament-Velasquez S.L."/>
            <person name="Kruys A."/>
            <person name="Hutchinson M.I."/>
            <person name="Powell A.J."/>
            <person name="Barry K."/>
            <person name="Miller A.N."/>
            <person name="Grigoriev I.V."/>
            <person name="Debuchy R."/>
            <person name="Gladieux P."/>
            <person name="Hiltunen Thoren M."/>
            <person name="Johannesson H."/>
        </authorList>
    </citation>
    <scope>NUCLEOTIDE SEQUENCE</scope>
    <source>
        <strain evidence="3">CBS 958.72</strain>
    </source>
</reference>
<keyword evidence="1" id="KW-0175">Coiled coil</keyword>
<sequence length="413" mass="45840">MQQPPPPPIPTNLPVLPPTKPAVGTKRRGRPPNYMRPVNLPPPHAPAGAPPPAPWQPPPPAPPPPRPAPRRMRVPEPYDITRLPVLPPWSEVRPAISKLVPVHAGPANPAFFAFDMKWLVLTSAHQIDLWIDQVEAMASASSCLREMTTQFTAFPKPGTVEAFICQTRFMSCWHILTETISGPVWAYMRALGYNKIPIFKGPDGVQWQPGPVDAFYFARQAGYRLNLPGSTRQARIEVAAMVEELRVAKAEDYPSEAKFKKGYAWLKNILDNMIRNGDRQVQEALYDARPDWAPVWPGGPMAETPWVLRGTALETGSKKELRQENARIRKKQARAEARAEAAAAAAAAFERQEAAFYYQRPEQAPPQAPPSSSSEAAESPKFHESHESPDAQESNEFPESPEVQESDESVESP</sequence>
<keyword evidence="4" id="KW-1185">Reference proteome</keyword>
<feature type="region of interest" description="Disordered" evidence="2">
    <location>
        <begin position="356"/>
        <end position="413"/>
    </location>
</feature>
<feature type="compositionally biased region" description="Basic and acidic residues" evidence="2">
    <location>
        <begin position="378"/>
        <end position="389"/>
    </location>
</feature>
<organism evidence="3 4">
    <name type="scientific">Lasiosphaeria ovina</name>
    <dbReference type="NCBI Taxonomy" id="92902"/>
    <lineage>
        <taxon>Eukaryota</taxon>
        <taxon>Fungi</taxon>
        <taxon>Dikarya</taxon>
        <taxon>Ascomycota</taxon>
        <taxon>Pezizomycotina</taxon>
        <taxon>Sordariomycetes</taxon>
        <taxon>Sordariomycetidae</taxon>
        <taxon>Sordariales</taxon>
        <taxon>Lasiosphaeriaceae</taxon>
        <taxon>Lasiosphaeria</taxon>
    </lineage>
</organism>
<name>A0AAE0KD20_9PEZI</name>
<feature type="compositionally biased region" description="Acidic residues" evidence="2">
    <location>
        <begin position="402"/>
        <end position="413"/>
    </location>
</feature>
<reference evidence="3" key="2">
    <citation type="submission" date="2023-06" db="EMBL/GenBank/DDBJ databases">
        <authorList>
            <consortium name="Lawrence Berkeley National Laboratory"/>
            <person name="Haridas S."/>
            <person name="Hensen N."/>
            <person name="Bonometti L."/>
            <person name="Westerberg I."/>
            <person name="Brannstrom I.O."/>
            <person name="Guillou S."/>
            <person name="Cros-Aarteil S."/>
            <person name="Calhoun S."/>
            <person name="Kuo A."/>
            <person name="Mondo S."/>
            <person name="Pangilinan J."/>
            <person name="Riley R."/>
            <person name="Labutti K."/>
            <person name="Andreopoulos B."/>
            <person name="Lipzen A."/>
            <person name="Chen C."/>
            <person name="Yanf M."/>
            <person name="Daum C."/>
            <person name="Ng V."/>
            <person name="Clum A."/>
            <person name="Steindorff A."/>
            <person name="Ohm R."/>
            <person name="Martin F."/>
            <person name="Silar P."/>
            <person name="Natvig D."/>
            <person name="Lalanne C."/>
            <person name="Gautier V."/>
            <person name="Ament-Velasquez S.L."/>
            <person name="Kruys A."/>
            <person name="Hutchinson M.I."/>
            <person name="Powell A.J."/>
            <person name="Barry K."/>
            <person name="Miller A.N."/>
            <person name="Grigoriev I.V."/>
            <person name="Debuchy R."/>
            <person name="Gladieux P."/>
            <person name="Thoren M.H."/>
            <person name="Johannesson H."/>
        </authorList>
    </citation>
    <scope>NUCLEOTIDE SEQUENCE</scope>
    <source>
        <strain evidence="3">CBS 958.72</strain>
    </source>
</reference>
<evidence type="ECO:0000256" key="1">
    <source>
        <dbReference type="SAM" id="Coils"/>
    </source>
</evidence>
<protein>
    <submittedName>
        <fullName evidence="3">Uncharacterized protein</fullName>
    </submittedName>
</protein>
<evidence type="ECO:0000256" key="2">
    <source>
        <dbReference type="SAM" id="MobiDB-lite"/>
    </source>
</evidence>
<feature type="region of interest" description="Disordered" evidence="2">
    <location>
        <begin position="1"/>
        <end position="73"/>
    </location>
</feature>
<accession>A0AAE0KD20</accession>
<feature type="compositionally biased region" description="Pro residues" evidence="2">
    <location>
        <begin position="39"/>
        <end position="67"/>
    </location>
</feature>
<gene>
    <name evidence="3" type="ORF">B0T24DRAFT_594040</name>
</gene>
<comment type="caution">
    <text evidence="3">The sequence shown here is derived from an EMBL/GenBank/DDBJ whole genome shotgun (WGS) entry which is preliminary data.</text>
</comment>
<dbReference type="Proteomes" id="UP001287356">
    <property type="component" value="Unassembled WGS sequence"/>
</dbReference>
<dbReference type="EMBL" id="JAULSN010000004">
    <property type="protein sequence ID" value="KAK3373907.1"/>
    <property type="molecule type" value="Genomic_DNA"/>
</dbReference>